<gene>
    <name evidence="1" type="ORF">CD31_21770</name>
</gene>
<reference evidence="1 2" key="1">
    <citation type="submission" date="2014-02" db="EMBL/GenBank/DDBJ databases">
        <title>Draft genome sequence of Lysinibacillus boronitolerans NBRC 103108.</title>
        <authorList>
            <person name="Zhang F."/>
            <person name="Wang G."/>
            <person name="Zhang L."/>
        </authorList>
    </citation>
    <scope>NUCLEOTIDE SEQUENCE [LARGE SCALE GENOMIC DNA]</scope>
    <source>
        <strain evidence="1 2">NBRC 103108</strain>
    </source>
</reference>
<protein>
    <submittedName>
        <fullName evidence="1">Uncharacterized protein</fullName>
    </submittedName>
</protein>
<comment type="caution">
    <text evidence="1">The sequence shown here is derived from an EMBL/GenBank/DDBJ whole genome shotgun (WGS) entry which is preliminary data.</text>
</comment>
<organism evidence="1 2">
    <name type="scientific">Lysinibacillus boronitolerans JCM 21713 = 10a = NBRC 103108</name>
    <dbReference type="NCBI Taxonomy" id="1294264"/>
    <lineage>
        <taxon>Bacteria</taxon>
        <taxon>Bacillati</taxon>
        <taxon>Bacillota</taxon>
        <taxon>Bacilli</taxon>
        <taxon>Bacillales</taxon>
        <taxon>Bacillaceae</taxon>
        <taxon>Lysinibacillus</taxon>
    </lineage>
</organism>
<evidence type="ECO:0000313" key="2">
    <source>
        <dbReference type="Proteomes" id="UP000030487"/>
    </source>
</evidence>
<dbReference type="Proteomes" id="UP000030487">
    <property type="component" value="Unassembled WGS sequence"/>
</dbReference>
<keyword evidence="2" id="KW-1185">Reference proteome</keyword>
<proteinExistence type="predicted"/>
<evidence type="ECO:0000313" key="1">
    <source>
        <dbReference type="EMBL" id="KGR80748.1"/>
    </source>
</evidence>
<name>A0ABR4XT81_9BACI</name>
<dbReference type="EMBL" id="JPVR01000081">
    <property type="protein sequence ID" value="KGR80748.1"/>
    <property type="molecule type" value="Genomic_DNA"/>
</dbReference>
<sequence length="88" mass="9761">MDNNTKVVAYKSAPIPVTIPDTPRVNMSVPYVDGGTIGGPYFMSTNVNLTVAIIGKTIQLSFSVIREVMMTILPLQRLRVQILLDMFF</sequence>
<accession>A0ABR4XT81</accession>